<dbReference type="Proteomes" id="UP000694906">
    <property type="component" value="Unplaced"/>
</dbReference>
<dbReference type="PANTHER" id="PTHR37856:SF1">
    <property type="entry name" value="MAST CELL-EXPRESSED MEMBRANE PROTEIN 1"/>
    <property type="match status" value="1"/>
</dbReference>
<reference evidence="3" key="1">
    <citation type="submission" date="2025-08" db="UniProtKB">
        <authorList>
            <consortium name="RefSeq"/>
        </authorList>
    </citation>
    <scope>IDENTIFICATION</scope>
</reference>
<dbReference type="GeneID" id="101699916"/>
<evidence type="ECO:0000313" key="3">
    <source>
        <dbReference type="RefSeq" id="XP_012921292.1"/>
    </source>
</evidence>
<dbReference type="CTD" id="199675"/>
<dbReference type="InterPro" id="IPR038818">
    <property type="entry name" value="MCEMP1"/>
</dbReference>
<dbReference type="KEGG" id="hgl:101699916"/>
<accession>A0AAX6QIE8</accession>
<name>A0AAX6QIE8_HETGA</name>
<dbReference type="PANTHER" id="PTHR37856">
    <property type="entry name" value="MAST CELL-EXPRESSED MEMBRANE PROTEIN 1"/>
    <property type="match status" value="1"/>
</dbReference>
<evidence type="ECO:0000256" key="1">
    <source>
        <dbReference type="SAM" id="Phobius"/>
    </source>
</evidence>
<evidence type="ECO:0000313" key="2">
    <source>
        <dbReference type="Proteomes" id="UP000694906"/>
    </source>
</evidence>
<organism evidence="2 3">
    <name type="scientific">Heterocephalus glaber</name>
    <name type="common">Naked mole rat</name>
    <dbReference type="NCBI Taxonomy" id="10181"/>
    <lineage>
        <taxon>Eukaryota</taxon>
        <taxon>Metazoa</taxon>
        <taxon>Chordata</taxon>
        <taxon>Craniata</taxon>
        <taxon>Vertebrata</taxon>
        <taxon>Euteleostomi</taxon>
        <taxon>Mammalia</taxon>
        <taxon>Eutheria</taxon>
        <taxon>Euarchontoglires</taxon>
        <taxon>Glires</taxon>
        <taxon>Rodentia</taxon>
        <taxon>Hystricomorpha</taxon>
        <taxon>Bathyergidae</taxon>
        <taxon>Heterocephalus</taxon>
    </lineage>
</organism>
<keyword evidence="1" id="KW-1133">Transmembrane helix</keyword>
<dbReference type="RefSeq" id="XP_012921292.1">
    <property type="nucleotide sequence ID" value="XM_013065838.1"/>
</dbReference>
<keyword evidence="1" id="KW-0812">Transmembrane</keyword>
<feature type="transmembrane region" description="Helical" evidence="1">
    <location>
        <begin position="117"/>
        <end position="140"/>
    </location>
</feature>
<gene>
    <name evidence="3" type="primary">Mcemp1</name>
</gene>
<keyword evidence="1" id="KW-0472">Membrane</keyword>
<dbReference type="AlphaFoldDB" id="A0AAX6QIE8"/>
<keyword evidence="2" id="KW-1185">Reference proteome</keyword>
<sequence>MEVCTGGCLPSRMSVCVSLATNPLCVPTEQSLVLPSLPRTPGNVLCSGLGASGQLSAALLPKSHTGACDPDYENISLTFRERAQPKGGHPGPLTPAPAQPRPPLYSAQVPTWLQRSIMSLFVLLGLMFLFCIILSALVLVKNFEMSREMQGLKRELSNISSSVLECQEEQRKGWSKVWEDIEEVTKHIGKVRNQVEAGNQNLKTVPAEVTQIRTNIQKILEALERKTNIPPPSK</sequence>
<protein>
    <submittedName>
        <fullName evidence="3">Mast cell-expressed membrane protein 1 isoform X1</fullName>
    </submittedName>
</protein>
<proteinExistence type="predicted"/>